<dbReference type="AlphaFoldDB" id="A0A8X6NYC8"/>
<keyword evidence="6" id="KW-1185">Reference proteome</keyword>
<dbReference type="GO" id="GO:0004252">
    <property type="term" value="F:serine-type endopeptidase activity"/>
    <property type="evidence" value="ECO:0007669"/>
    <property type="project" value="InterPro"/>
</dbReference>
<keyword evidence="3" id="KW-0645">Protease</keyword>
<evidence type="ECO:0000256" key="1">
    <source>
        <dbReference type="ARBA" id="ARBA00023157"/>
    </source>
</evidence>
<dbReference type="InterPro" id="IPR001314">
    <property type="entry name" value="Peptidase_S1A"/>
</dbReference>
<dbReference type="Gene3D" id="2.40.10.10">
    <property type="entry name" value="Trypsin-like serine proteases"/>
    <property type="match status" value="1"/>
</dbReference>
<dbReference type="PROSITE" id="PS00134">
    <property type="entry name" value="TRYPSIN_HIS"/>
    <property type="match status" value="1"/>
</dbReference>
<evidence type="ECO:0000259" key="4">
    <source>
        <dbReference type="PROSITE" id="PS50240"/>
    </source>
</evidence>
<organism evidence="5 6">
    <name type="scientific">Nephila pilipes</name>
    <name type="common">Giant wood spider</name>
    <name type="synonym">Nephila maculata</name>
    <dbReference type="NCBI Taxonomy" id="299642"/>
    <lineage>
        <taxon>Eukaryota</taxon>
        <taxon>Metazoa</taxon>
        <taxon>Ecdysozoa</taxon>
        <taxon>Arthropoda</taxon>
        <taxon>Chelicerata</taxon>
        <taxon>Arachnida</taxon>
        <taxon>Araneae</taxon>
        <taxon>Araneomorphae</taxon>
        <taxon>Entelegynae</taxon>
        <taxon>Araneoidea</taxon>
        <taxon>Nephilidae</taxon>
        <taxon>Nephila</taxon>
    </lineage>
</organism>
<dbReference type="InterPro" id="IPR033116">
    <property type="entry name" value="TRYPSIN_SER"/>
</dbReference>
<dbReference type="PANTHER" id="PTHR24252:SF7">
    <property type="entry name" value="HYALIN"/>
    <property type="match status" value="1"/>
</dbReference>
<keyword evidence="1" id="KW-1015">Disulfide bond</keyword>
<dbReference type="SMART" id="SM00020">
    <property type="entry name" value="Tryp_SPc"/>
    <property type="match status" value="1"/>
</dbReference>
<sequence length="269" mass="29874">MLFHVERLAITMVAIFNGNKKKQLCGGTVIDERHVITASHCFAGKSLNPNLYTVQVGEIHLRESNPAYEVQEIKMHESYRSRYYYYDIAIIRLVKPLSSDVIPACLPGEDMVGEGDNVTVLGWGDLSYGGPNPTILQEVSGITVVGNKACNSKFKKISGIQFPRGITEDFICAGLEEGGKDACQGDSGGPLLHEYSEGHWTLVGVVSFGYMCAEPGFPGVYTKVSAYLPWITKYIGNQNEVTQEMRSRTFEHIDGRPLWRSNERVVFPD</sequence>
<dbReference type="Pfam" id="PF00089">
    <property type="entry name" value="Trypsin"/>
    <property type="match status" value="1"/>
</dbReference>
<keyword evidence="3" id="KW-0720">Serine protease</keyword>
<dbReference type="InterPro" id="IPR009003">
    <property type="entry name" value="Peptidase_S1_PA"/>
</dbReference>
<gene>
    <name evidence="5" type="ORF">NPIL_238691</name>
</gene>
<evidence type="ECO:0000256" key="3">
    <source>
        <dbReference type="RuleBase" id="RU363034"/>
    </source>
</evidence>
<dbReference type="InterPro" id="IPR001254">
    <property type="entry name" value="Trypsin_dom"/>
</dbReference>
<dbReference type="GO" id="GO:0006508">
    <property type="term" value="P:proteolysis"/>
    <property type="evidence" value="ECO:0007669"/>
    <property type="project" value="UniProtKB-KW"/>
</dbReference>
<comment type="similarity">
    <text evidence="2">Belongs to the peptidase S1 family. CLIP subfamily.</text>
</comment>
<feature type="domain" description="Peptidase S1" evidence="4">
    <location>
        <begin position="12"/>
        <end position="236"/>
    </location>
</feature>
<dbReference type="InterPro" id="IPR018114">
    <property type="entry name" value="TRYPSIN_HIS"/>
</dbReference>
<evidence type="ECO:0000256" key="2">
    <source>
        <dbReference type="ARBA" id="ARBA00024195"/>
    </source>
</evidence>
<dbReference type="FunFam" id="2.40.10.10:FF:000068">
    <property type="entry name" value="transmembrane protease serine 2"/>
    <property type="match status" value="1"/>
</dbReference>
<evidence type="ECO:0000313" key="5">
    <source>
        <dbReference type="EMBL" id="GFT38792.1"/>
    </source>
</evidence>
<protein>
    <submittedName>
        <fullName evidence="5">Clotting factor B</fullName>
    </submittedName>
</protein>
<evidence type="ECO:0000313" key="6">
    <source>
        <dbReference type="Proteomes" id="UP000887013"/>
    </source>
</evidence>
<dbReference type="PANTHER" id="PTHR24252">
    <property type="entry name" value="ACROSIN-RELATED"/>
    <property type="match status" value="1"/>
</dbReference>
<dbReference type="EMBL" id="BMAW01063124">
    <property type="protein sequence ID" value="GFT38792.1"/>
    <property type="molecule type" value="Genomic_DNA"/>
</dbReference>
<name>A0A8X6NYC8_NEPPI</name>
<dbReference type="PRINTS" id="PR00722">
    <property type="entry name" value="CHYMOTRYPSIN"/>
</dbReference>
<dbReference type="PROSITE" id="PS50240">
    <property type="entry name" value="TRYPSIN_DOM"/>
    <property type="match status" value="1"/>
</dbReference>
<dbReference type="FunFam" id="2.40.10.10:FF:000002">
    <property type="entry name" value="Transmembrane protease serine"/>
    <property type="match status" value="1"/>
</dbReference>
<proteinExistence type="inferred from homology"/>
<accession>A0A8X6NYC8</accession>
<dbReference type="CDD" id="cd00190">
    <property type="entry name" value="Tryp_SPc"/>
    <property type="match status" value="1"/>
</dbReference>
<dbReference type="Proteomes" id="UP000887013">
    <property type="component" value="Unassembled WGS sequence"/>
</dbReference>
<dbReference type="SUPFAM" id="SSF50494">
    <property type="entry name" value="Trypsin-like serine proteases"/>
    <property type="match status" value="1"/>
</dbReference>
<keyword evidence="3" id="KW-0378">Hydrolase</keyword>
<dbReference type="OrthoDB" id="425190at2759"/>
<reference evidence="5" key="1">
    <citation type="submission" date="2020-08" db="EMBL/GenBank/DDBJ databases">
        <title>Multicomponent nature underlies the extraordinary mechanical properties of spider dragline silk.</title>
        <authorList>
            <person name="Kono N."/>
            <person name="Nakamura H."/>
            <person name="Mori M."/>
            <person name="Yoshida Y."/>
            <person name="Ohtoshi R."/>
            <person name="Malay A.D."/>
            <person name="Moran D.A.P."/>
            <person name="Tomita M."/>
            <person name="Numata K."/>
            <person name="Arakawa K."/>
        </authorList>
    </citation>
    <scope>NUCLEOTIDE SEQUENCE</scope>
</reference>
<comment type="caution">
    <text evidence="5">The sequence shown here is derived from an EMBL/GenBank/DDBJ whole genome shotgun (WGS) entry which is preliminary data.</text>
</comment>
<dbReference type="InterPro" id="IPR043504">
    <property type="entry name" value="Peptidase_S1_PA_chymotrypsin"/>
</dbReference>
<dbReference type="PROSITE" id="PS00135">
    <property type="entry name" value="TRYPSIN_SER"/>
    <property type="match status" value="1"/>
</dbReference>